<organism evidence="13 14">
    <name type="scientific">Secundilactobacillus mixtipabuli</name>
    <dbReference type="NCBI Taxonomy" id="1435342"/>
    <lineage>
        <taxon>Bacteria</taxon>
        <taxon>Bacillati</taxon>
        <taxon>Bacillota</taxon>
        <taxon>Bacilli</taxon>
        <taxon>Lactobacillales</taxon>
        <taxon>Lactobacillaceae</taxon>
        <taxon>Secundilactobacillus</taxon>
    </lineage>
</organism>
<dbReference type="GO" id="GO:0005737">
    <property type="term" value="C:cytoplasm"/>
    <property type="evidence" value="ECO:0007669"/>
    <property type="project" value="TreeGrafter"/>
</dbReference>
<dbReference type="GO" id="GO:0008841">
    <property type="term" value="F:dihydrofolate synthase activity"/>
    <property type="evidence" value="ECO:0007669"/>
    <property type="project" value="TreeGrafter"/>
</dbReference>
<keyword evidence="14" id="KW-1185">Reference proteome</keyword>
<dbReference type="EMBL" id="BCMF01000009">
    <property type="protein sequence ID" value="GAW99955.1"/>
    <property type="molecule type" value="Genomic_DNA"/>
</dbReference>
<dbReference type="GO" id="GO:0005524">
    <property type="term" value="F:ATP binding"/>
    <property type="evidence" value="ECO:0007669"/>
    <property type="project" value="UniProtKB-KW"/>
</dbReference>
<feature type="domain" description="Mur ligase central" evidence="12">
    <location>
        <begin position="141"/>
        <end position="279"/>
    </location>
</feature>
<dbReference type="InterPro" id="IPR036615">
    <property type="entry name" value="Mur_ligase_C_dom_sf"/>
</dbReference>
<evidence type="ECO:0000256" key="8">
    <source>
        <dbReference type="ARBA" id="ARBA00030592"/>
    </source>
</evidence>
<evidence type="ECO:0000256" key="10">
    <source>
        <dbReference type="PIRNR" id="PIRNR001563"/>
    </source>
</evidence>
<dbReference type="InterPro" id="IPR004101">
    <property type="entry name" value="Mur_ligase_C"/>
</dbReference>
<keyword evidence="4" id="KW-0479">Metal-binding</keyword>
<evidence type="ECO:0000256" key="2">
    <source>
        <dbReference type="ARBA" id="ARBA00013025"/>
    </source>
</evidence>
<dbReference type="NCBIfam" id="TIGR01499">
    <property type="entry name" value="folC"/>
    <property type="match status" value="1"/>
</dbReference>
<evidence type="ECO:0000313" key="14">
    <source>
        <dbReference type="Proteomes" id="UP000198374"/>
    </source>
</evidence>
<dbReference type="AlphaFoldDB" id="A0A1Z5IE42"/>
<dbReference type="InterPro" id="IPR036565">
    <property type="entry name" value="Mur-like_cat_sf"/>
</dbReference>
<evidence type="ECO:0000256" key="7">
    <source>
        <dbReference type="ARBA" id="ARBA00022842"/>
    </source>
</evidence>
<gene>
    <name evidence="13" type="primary">folC_1</name>
    <name evidence="13" type="ORF">IWT30_01935</name>
</gene>
<dbReference type="EC" id="6.3.2.17" evidence="2"/>
<evidence type="ECO:0000256" key="4">
    <source>
        <dbReference type="ARBA" id="ARBA00022723"/>
    </source>
</evidence>
<protein>
    <recommendedName>
        <fullName evidence="2">tetrahydrofolate synthase</fullName>
        <ecNumber evidence="2">6.3.2.17</ecNumber>
    </recommendedName>
    <alternativeName>
        <fullName evidence="8">Tetrahydrofolylpolyglutamate synthase</fullName>
    </alternativeName>
</protein>
<dbReference type="Gene3D" id="3.40.1190.10">
    <property type="entry name" value="Mur-like, catalytic domain"/>
    <property type="match status" value="1"/>
</dbReference>
<keyword evidence="3 10" id="KW-0436">Ligase</keyword>
<reference evidence="13 14" key="1">
    <citation type="submission" date="2015-11" db="EMBL/GenBank/DDBJ databases">
        <title>Draft genome sequences of new species of the genus Lactobacillus isolated from orchardgrass silage.</title>
        <authorList>
            <person name="Tohno M."/>
            <person name="Tanizawa Y."/>
            <person name="Arita M."/>
        </authorList>
    </citation>
    <scope>NUCLEOTIDE SEQUENCE [LARGE SCALE GENOMIC DNA]</scope>
    <source>
        <strain evidence="13 14">IWT30</strain>
    </source>
</reference>
<dbReference type="PIRSF" id="PIRSF001563">
    <property type="entry name" value="Folylpolyglu_synth"/>
    <property type="match status" value="1"/>
</dbReference>
<dbReference type="PANTHER" id="PTHR11136">
    <property type="entry name" value="FOLYLPOLYGLUTAMATE SYNTHASE-RELATED"/>
    <property type="match status" value="1"/>
</dbReference>
<sequence length="443" mass="48659">MRVLNQKIVHEMYQQLIDQFNQARLVGDNNRVPLLRKIVAALNHPDQHYHVIHIAGTNGKGSTGAMLSAILEAQGYRVGRFNSPAILNDREQIQFNHQWISEAAFIDSYNEIKPVVKRLGLSTTAISIFEWQFLISLIWYRNQQADYVILEAGLGGLTDATNAISAPQLTVFTKIAMDHMQILGDTLVKIATQKSKIIKPGTSAVTINDQSPEAFEVLQKEAQKQGVALTAPKTSAQVSARSLTGMMVNLHSALFDWPALALNVIGDFQVQNLTLVLTAVAVLKTQNVRITDQAVRTGLQQIQLPDRLTVVSQKPLTIVDVAHNPDGMTALTTSLKKLTRQYKITWILGFLADKAVTPMLELLLPLADRVLTVTPDNPKRALPAEKLASDIRQLSPATHTKAMASMPEALALARQTSSQSSLIVVAGSFYVARELAEMGVTHD</sequence>
<evidence type="ECO:0000256" key="9">
    <source>
        <dbReference type="ARBA" id="ARBA00047493"/>
    </source>
</evidence>
<dbReference type="Gene3D" id="3.90.190.20">
    <property type="entry name" value="Mur ligase, C-terminal domain"/>
    <property type="match status" value="1"/>
</dbReference>
<dbReference type="SUPFAM" id="SSF53244">
    <property type="entry name" value="MurD-like peptide ligases, peptide-binding domain"/>
    <property type="match status" value="1"/>
</dbReference>
<evidence type="ECO:0000259" key="11">
    <source>
        <dbReference type="Pfam" id="PF02875"/>
    </source>
</evidence>
<evidence type="ECO:0000256" key="5">
    <source>
        <dbReference type="ARBA" id="ARBA00022741"/>
    </source>
</evidence>
<keyword evidence="7" id="KW-0460">Magnesium</keyword>
<dbReference type="Pfam" id="PF08245">
    <property type="entry name" value="Mur_ligase_M"/>
    <property type="match status" value="1"/>
</dbReference>
<keyword evidence="5 10" id="KW-0547">Nucleotide-binding</keyword>
<comment type="catalytic activity">
    <reaction evidence="9">
        <text>(6S)-5,6,7,8-tetrahydrofolyl-(gamma-L-Glu)(n) + L-glutamate + ATP = (6S)-5,6,7,8-tetrahydrofolyl-(gamma-L-Glu)(n+1) + ADP + phosphate + H(+)</text>
        <dbReference type="Rhea" id="RHEA:10580"/>
        <dbReference type="Rhea" id="RHEA-COMP:14738"/>
        <dbReference type="Rhea" id="RHEA-COMP:14740"/>
        <dbReference type="ChEBI" id="CHEBI:15378"/>
        <dbReference type="ChEBI" id="CHEBI:29985"/>
        <dbReference type="ChEBI" id="CHEBI:30616"/>
        <dbReference type="ChEBI" id="CHEBI:43474"/>
        <dbReference type="ChEBI" id="CHEBI:141005"/>
        <dbReference type="ChEBI" id="CHEBI:456216"/>
        <dbReference type="EC" id="6.3.2.17"/>
    </reaction>
</comment>
<dbReference type="Pfam" id="PF02875">
    <property type="entry name" value="Mur_ligase_C"/>
    <property type="match status" value="1"/>
</dbReference>
<dbReference type="InterPro" id="IPR001645">
    <property type="entry name" value="Folylpolyglutamate_synth"/>
</dbReference>
<accession>A0A1Z5IE42</accession>
<proteinExistence type="inferred from homology"/>
<dbReference type="PANTHER" id="PTHR11136:SF0">
    <property type="entry name" value="DIHYDROFOLATE SYNTHETASE-RELATED"/>
    <property type="match status" value="1"/>
</dbReference>
<name>A0A1Z5IE42_9LACO</name>
<dbReference type="InterPro" id="IPR013221">
    <property type="entry name" value="Mur_ligase_cen"/>
</dbReference>
<feature type="domain" description="Mur ligase C-terminal" evidence="11">
    <location>
        <begin position="307"/>
        <end position="429"/>
    </location>
</feature>
<dbReference type="Proteomes" id="UP000198374">
    <property type="component" value="Unassembled WGS sequence"/>
</dbReference>
<comment type="similarity">
    <text evidence="1 10">Belongs to the folylpolyglutamate synthase family.</text>
</comment>
<comment type="caution">
    <text evidence="13">The sequence shown here is derived from an EMBL/GenBank/DDBJ whole genome shotgun (WGS) entry which is preliminary data.</text>
</comment>
<dbReference type="SUPFAM" id="SSF53623">
    <property type="entry name" value="MurD-like peptide ligases, catalytic domain"/>
    <property type="match status" value="1"/>
</dbReference>
<keyword evidence="6 10" id="KW-0067">ATP-binding</keyword>
<dbReference type="GO" id="GO:0004326">
    <property type="term" value="F:tetrahydrofolylpolyglutamate synthase activity"/>
    <property type="evidence" value="ECO:0007669"/>
    <property type="project" value="UniProtKB-EC"/>
</dbReference>
<evidence type="ECO:0000256" key="6">
    <source>
        <dbReference type="ARBA" id="ARBA00022840"/>
    </source>
</evidence>
<evidence type="ECO:0000256" key="3">
    <source>
        <dbReference type="ARBA" id="ARBA00022598"/>
    </source>
</evidence>
<dbReference type="GO" id="GO:0046872">
    <property type="term" value="F:metal ion binding"/>
    <property type="evidence" value="ECO:0007669"/>
    <property type="project" value="UniProtKB-KW"/>
</dbReference>
<evidence type="ECO:0000313" key="13">
    <source>
        <dbReference type="EMBL" id="GAW99955.1"/>
    </source>
</evidence>
<evidence type="ECO:0000256" key="1">
    <source>
        <dbReference type="ARBA" id="ARBA00008276"/>
    </source>
</evidence>
<evidence type="ECO:0000259" key="12">
    <source>
        <dbReference type="Pfam" id="PF08245"/>
    </source>
</evidence>